<dbReference type="InterPro" id="IPR007197">
    <property type="entry name" value="rSAM"/>
</dbReference>
<dbReference type="SFLD" id="SFLDG01067">
    <property type="entry name" value="SPASM/twitch_domain_containing"/>
    <property type="match status" value="1"/>
</dbReference>
<name>A0A172T2B0_FERPE</name>
<dbReference type="InterPro" id="IPR023885">
    <property type="entry name" value="4Fe4S-binding_SPASM_dom"/>
</dbReference>
<evidence type="ECO:0000256" key="5">
    <source>
        <dbReference type="ARBA" id="ARBA00023004"/>
    </source>
</evidence>
<proteinExistence type="predicted"/>
<dbReference type="PANTHER" id="PTHR43787:SF3">
    <property type="entry name" value="ARYLSULFATASE REGULATORY PROTEIN"/>
    <property type="match status" value="1"/>
</dbReference>
<dbReference type="GO" id="GO:0046872">
    <property type="term" value="F:metal ion binding"/>
    <property type="evidence" value="ECO:0007669"/>
    <property type="project" value="UniProtKB-KW"/>
</dbReference>
<dbReference type="KEGG" id="fng:JM64_03175"/>
<evidence type="ECO:0000256" key="1">
    <source>
        <dbReference type="ARBA" id="ARBA00001966"/>
    </source>
</evidence>
<dbReference type="InterPro" id="IPR058240">
    <property type="entry name" value="rSAM_sf"/>
</dbReference>
<dbReference type="Gene3D" id="3.20.20.70">
    <property type="entry name" value="Aldolase class I"/>
    <property type="match status" value="1"/>
</dbReference>
<keyword evidence="5" id="KW-0408">Iron</keyword>
<organism evidence="8 10">
    <name type="scientific">Fervidobacterium pennivorans</name>
    <dbReference type="NCBI Taxonomy" id="93466"/>
    <lineage>
        <taxon>Bacteria</taxon>
        <taxon>Thermotogati</taxon>
        <taxon>Thermotogota</taxon>
        <taxon>Thermotogae</taxon>
        <taxon>Thermotogales</taxon>
        <taxon>Fervidobacteriaceae</taxon>
        <taxon>Fervidobacterium</taxon>
    </lineage>
</organism>
<dbReference type="Pfam" id="PF04055">
    <property type="entry name" value="Radical_SAM"/>
    <property type="match status" value="1"/>
</dbReference>
<dbReference type="EMBL" id="CP011393">
    <property type="protein sequence ID" value="ANE41106.1"/>
    <property type="molecule type" value="Genomic_DNA"/>
</dbReference>
<reference evidence="8 10" key="1">
    <citation type="submission" date="2014-08" db="EMBL/GenBank/DDBJ databases">
        <title>Fervidobacterium pennivorans DYC genome.</title>
        <authorList>
            <person name="Wushke S."/>
        </authorList>
    </citation>
    <scope>NUCLEOTIDE SEQUENCE [LARGE SCALE GENOMIC DNA]</scope>
    <source>
        <strain evidence="8 10">DYC</strain>
    </source>
</reference>
<dbReference type="GO" id="GO:0051539">
    <property type="term" value="F:4 iron, 4 sulfur cluster binding"/>
    <property type="evidence" value="ECO:0007669"/>
    <property type="project" value="UniProtKB-KW"/>
</dbReference>
<comment type="cofactor">
    <cofactor evidence="1">
        <name>[4Fe-4S] cluster</name>
        <dbReference type="ChEBI" id="CHEBI:49883"/>
    </cofactor>
</comment>
<dbReference type="EMBL" id="DSZT01000121">
    <property type="protein sequence ID" value="HGU42034.1"/>
    <property type="molecule type" value="Genomic_DNA"/>
</dbReference>
<feature type="domain" description="Radical SAM core" evidence="7">
    <location>
        <begin position="54"/>
        <end position="292"/>
    </location>
</feature>
<dbReference type="PROSITE" id="PS01305">
    <property type="entry name" value="MOAA_NIFB_PQQE"/>
    <property type="match status" value="1"/>
</dbReference>
<dbReference type="PANTHER" id="PTHR43787">
    <property type="entry name" value="FEMO COFACTOR BIOSYNTHESIS PROTEIN NIFB-RELATED"/>
    <property type="match status" value="1"/>
</dbReference>
<gene>
    <name evidence="9" type="ORF">ENT72_03810</name>
    <name evidence="8" type="ORF">JM64_03175</name>
</gene>
<dbReference type="AlphaFoldDB" id="A0A172T2B0"/>
<dbReference type="PROSITE" id="PS51918">
    <property type="entry name" value="RADICAL_SAM"/>
    <property type="match status" value="1"/>
</dbReference>
<protein>
    <submittedName>
        <fullName evidence="8">Radical SAM protein</fullName>
    </submittedName>
</protein>
<keyword evidence="3" id="KW-0949">S-adenosyl-L-methionine</keyword>
<evidence type="ECO:0000259" key="7">
    <source>
        <dbReference type="PROSITE" id="PS51918"/>
    </source>
</evidence>
<dbReference type="CDD" id="cd01335">
    <property type="entry name" value="Radical_SAM"/>
    <property type="match status" value="1"/>
</dbReference>
<evidence type="ECO:0000313" key="8">
    <source>
        <dbReference type="EMBL" id="ANE41106.1"/>
    </source>
</evidence>
<dbReference type="GO" id="GO:0003824">
    <property type="term" value="F:catalytic activity"/>
    <property type="evidence" value="ECO:0007669"/>
    <property type="project" value="InterPro"/>
</dbReference>
<evidence type="ECO:0000256" key="4">
    <source>
        <dbReference type="ARBA" id="ARBA00022723"/>
    </source>
</evidence>
<keyword evidence="2" id="KW-0004">4Fe-4S</keyword>
<dbReference type="SFLD" id="SFLDS00029">
    <property type="entry name" value="Radical_SAM"/>
    <property type="match status" value="1"/>
</dbReference>
<dbReference type="Proteomes" id="UP000077096">
    <property type="component" value="Chromosome"/>
</dbReference>
<evidence type="ECO:0000313" key="9">
    <source>
        <dbReference type="EMBL" id="HGU42034.1"/>
    </source>
</evidence>
<evidence type="ECO:0000256" key="6">
    <source>
        <dbReference type="ARBA" id="ARBA00023014"/>
    </source>
</evidence>
<reference evidence="9" key="2">
    <citation type="journal article" date="2020" name="mSystems">
        <title>Genome- and Community-Level Interaction Insights into Carbon Utilization and Element Cycling Functions of Hydrothermarchaeota in Hydrothermal Sediment.</title>
        <authorList>
            <person name="Zhou Z."/>
            <person name="Liu Y."/>
            <person name="Xu W."/>
            <person name="Pan J."/>
            <person name="Luo Z.H."/>
            <person name="Li M."/>
        </authorList>
    </citation>
    <scope>NUCLEOTIDE SEQUENCE [LARGE SCALE GENOMIC DNA]</scope>
    <source>
        <strain evidence="9">SpSt-604</strain>
    </source>
</reference>
<dbReference type="InterPro" id="IPR000385">
    <property type="entry name" value="MoaA_NifB_PqqE_Fe-S-bd_CS"/>
</dbReference>
<keyword evidence="4" id="KW-0479">Metal-binding</keyword>
<dbReference type="NCBIfam" id="TIGR04085">
    <property type="entry name" value="rSAM_more_4Fe4S"/>
    <property type="match status" value="1"/>
</dbReference>
<sequence>MSRFVVKIDKYDKIIYYDLLMREIKIVNKNSLNTKFESYDSDERIALMNYINNKIKYSNDTLSITDAITYDCNLSCVYCMQNGPKIDKTQLEIETVKKVELYRKLLSIFNPKSFIITFFGGEPSLKIDYLQQVLEQIESEEKFKQFNIISNGNFVFDDLFSILNHRKFGVIQLTLDGPRELHNARRPRKDGASSWDRIMDNMSKIFCYSNSTVVIHTVLDETNSNFYYKKMLDELVEIFGVKVLSERVIFNIGLLTNPENGGLSLKGINICQKEYAEKYVEAVKSVINFGFRIIDFLNVWPCTYKKESDLVLAPNGDVYNCISGIGVSNFKIANYEEIMSNEEIFIKKYANFLESISHDKTCMSCTFLPICDGGCKYNSFLKQTPKDCWKEFLETLYSSDLIELYVLNQERVIVP</sequence>
<evidence type="ECO:0000313" key="10">
    <source>
        <dbReference type="Proteomes" id="UP000077096"/>
    </source>
</evidence>
<dbReference type="OrthoDB" id="9763993at2"/>
<evidence type="ECO:0000256" key="3">
    <source>
        <dbReference type="ARBA" id="ARBA00022691"/>
    </source>
</evidence>
<accession>A0A172T2B0</accession>
<keyword evidence="6" id="KW-0411">Iron-sulfur</keyword>
<dbReference type="SUPFAM" id="SSF102114">
    <property type="entry name" value="Radical SAM enzymes"/>
    <property type="match status" value="1"/>
</dbReference>
<dbReference type="InterPro" id="IPR013785">
    <property type="entry name" value="Aldolase_TIM"/>
</dbReference>
<dbReference type="UniPathway" id="UPA00782"/>
<evidence type="ECO:0000256" key="2">
    <source>
        <dbReference type="ARBA" id="ARBA00022485"/>
    </source>
</evidence>
<dbReference type="PATRIC" id="fig|93466.3.peg.687"/>